<evidence type="ECO:0000313" key="2">
    <source>
        <dbReference type="EMBL" id="NUQ88922.1"/>
    </source>
</evidence>
<organism evidence="2 3">
    <name type="scientific">Glycomyces artemisiae</name>
    <dbReference type="NCBI Taxonomy" id="1076443"/>
    <lineage>
        <taxon>Bacteria</taxon>
        <taxon>Bacillati</taxon>
        <taxon>Actinomycetota</taxon>
        <taxon>Actinomycetes</taxon>
        <taxon>Glycomycetales</taxon>
        <taxon>Glycomycetaceae</taxon>
        <taxon>Glycomyces</taxon>
    </lineage>
</organism>
<evidence type="ECO:0000313" key="3">
    <source>
        <dbReference type="Proteomes" id="UP000574690"/>
    </source>
</evidence>
<dbReference type="AlphaFoldDB" id="A0A850CB66"/>
<accession>A0A850CB66</accession>
<dbReference type="Proteomes" id="UP000574690">
    <property type="component" value="Unassembled WGS sequence"/>
</dbReference>
<keyword evidence="1" id="KW-1133">Transmembrane helix</keyword>
<feature type="transmembrane region" description="Helical" evidence="1">
    <location>
        <begin position="12"/>
        <end position="40"/>
    </location>
</feature>
<name>A0A850CB66_9ACTN</name>
<dbReference type="EMBL" id="JABFXE010000451">
    <property type="protein sequence ID" value="NUQ88922.1"/>
    <property type="molecule type" value="Genomic_DNA"/>
</dbReference>
<feature type="transmembrane region" description="Helical" evidence="1">
    <location>
        <begin position="46"/>
        <end position="66"/>
    </location>
</feature>
<reference evidence="2 3" key="1">
    <citation type="submission" date="2020-05" db="EMBL/GenBank/DDBJ databases">
        <title>DNA-SIP metagenomic assembled genomes.</title>
        <authorList>
            <person name="Yu J."/>
        </authorList>
    </citation>
    <scope>NUCLEOTIDE SEQUENCE [LARGE SCALE GENOMIC DNA]</scope>
    <source>
        <strain evidence="2">Bin5.27</strain>
    </source>
</reference>
<protein>
    <submittedName>
        <fullName evidence="2">Uncharacterized protein</fullName>
    </submittedName>
</protein>
<gene>
    <name evidence="2" type="ORF">HOQ43_10720</name>
</gene>
<keyword evidence="1" id="KW-0472">Membrane</keyword>
<keyword evidence="1" id="KW-0812">Transmembrane</keyword>
<sequence>MGEQPTVVAGPGPLVTTSLIISASVAALGIITATGLVAIHPAGGGALTYALSVFGVATVATVLLLCHREARERVARGQRAILAATEEARVAREIAEDDAVQARRQLAALIQGIGARLDALAAKSDQYRSDEYSEGYDDSRVDVVGQLSARIDALAAVVAALTIQLGQPVDDGGVVTPFQAPAPGAKRSGR</sequence>
<comment type="caution">
    <text evidence="2">The sequence shown here is derived from an EMBL/GenBank/DDBJ whole genome shotgun (WGS) entry which is preliminary data.</text>
</comment>
<proteinExistence type="predicted"/>
<evidence type="ECO:0000256" key="1">
    <source>
        <dbReference type="SAM" id="Phobius"/>
    </source>
</evidence>